<accession>A0AAW1UZW8</accession>
<proteinExistence type="predicted"/>
<evidence type="ECO:0000313" key="2">
    <source>
        <dbReference type="Proteomes" id="UP001431783"/>
    </source>
</evidence>
<keyword evidence="2" id="KW-1185">Reference proteome</keyword>
<dbReference type="Proteomes" id="UP001431783">
    <property type="component" value="Unassembled WGS sequence"/>
</dbReference>
<gene>
    <name evidence="1" type="ORF">WA026_016711</name>
</gene>
<reference evidence="1 2" key="1">
    <citation type="submission" date="2023-03" db="EMBL/GenBank/DDBJ databases">
        <title>Genome insight into feeding habits of ladybird beetles.</title>
        <authorList>
            <person name="Li H.-S."/>
            <person name="Huang Y.-H."/>
            <person name="Pang H."/>
        </authorList>
    </citation>
    <scope>NUCLEOTIDE SEQUENCE [LARGE SCALE GENOMIC DNA]</scope>
    <source>
        <strain evidence="1">SYSU_2023b</strain>
        <tissue evidence="1">Whole body</tissue>
    </source>
</reference>
<dbReference type="EMBL" id="JARQZJ010000100">
    <property type="protein sequence ID" value="KAK9886431.1"/>
    <property type="molecule type" value="Genomic_DNA"/>
</dbReference>
<name>A0AAW1UZW8_9CUCU</name>
<evidence type="ECO:0000313" key="1">
    <source>
        <dbReference type="EMBL" id="KAK9886431.1"/>
    </source>
</evidence>
<protein>
    <recommendedName>
        <fullName evidence="3">TFIIS N-terminal domain-containing protein</fullName>
    </recommendedName>
</protein>
<evidence type="ECO:0008006" key="3">
    <source>
        <dbReference type="Google" id="ProtNLM"/>
    </source>
</evidence>
<comment type="caution">
    <text evidence="1">The sequence shown here is derived from an EMBL/GenBank/DDBJ whole genome shotgun (WGS) entry which is preliminary data.</text>
</comment>
<dbReference type="Gene3D" id="1.20.1270.10">
    <property type="match status" value="2"/>
</dbReference>
<dbReference type="AlphaFoldDB" id="A0AAW1UZW8"/>
<sequence>MKRSTLTNDKVVLARRIMREWSMILKNTAVKTKSRKTLFPPKIIWESFCFNIKSTMEDDNIKDKISESDKNTVMEKCNEKELEGICNPIITKLYQGAGRVPLGMPGGVTGVSEEQEVLHQGLE</sequence>
<organism evidence="1 2">
    <name type="scientific">Henosepilachna vigintioctopunctata</name>
    <dbReference type="NCBI Taxonomy" id="420089"/>
    <lineage>
        <taxon>Eukaryota</taxon>
        <taxon>Metazoa</taxon>
        <taxon>Ecdysozoa</taxon>
        <taxon>Arthropoda</taxon>
        <taxon>Hexapoda</taxon>
        <taxon>Insecta</taxon>
        <taxon>Pterygota</taxon>
        <taxon>Neoptera</taxon>
        <taxon>Endopterygota</taxon>
        <taxon>Coleoptera</taxon>
        <taxon>Polyphaga</taxon>
        <taxon>Cucujiformia</taxon>
        <taxon>Coccinelloidea</taxon>
        <taxon>Coccinellidae</taxon>
        <taxon>Epilachninae</taxon>
        <taxon>Epilachnini</taxon>
        <taxon>Henosepilachna</taxon>
    </lineage>
</organism>
<dbReference type="InterPro" id="IPR029048">
    <property type="entry name" value="HSP70_C_sf"/>
</dbReference>
<feature type="non-terminal residue" evidence="1">
    <location>
        <position position="123"/>
    </location>
</feature>
<dbReference type="SUPFAM" id="SSF100934">
    <property type="entry name" value="Heat shock protein 70kD (HSP70), C-terminal subdomain"/>
    <property type="match status" value="1"/>
</dbReference>